<comment type="caution">
    <text evidence="3">The sequence shown here is derived from an EMBL/GenBank/DDBJ whole genome shotgun (WGS) entry which is preliminary data.</text>
</comment>
<feature type="region of interest" description="Disordered" evidence="1">
    <location>
        <begin position="87"/>
        <end position="118"/>
    </location>
</feature>
<dbReference type="Proteomes" id="UP000557717">
    <property type="component" value="Unassembled WGS sequence"/>
</dbReference>
<feature type="transmembrane region" description="Helical" evidence="2">
    <location>
        <begin position="134"/>
        <end position="152"/>
    </location>
</feature>
<feature type="compositionally biased region" description="Basic and acidic residues" evidence="1">
    <location>
        <begin position="87"/>
        <end position="101"/>
    </location>
</feature>
<proteinExistence type="predicted"/>
<sequence>MYYSPASGIVQAFRRYIRPSDADDPESIKHLIYVLEDKDTRLKMAKVLRDANLVEPLEPKQNGEMRAAAWAGMVKIVEQSFPQLMEEDKKRRAEAAKEPKPEPAQLLKKPKQEIPKGEATVIPSRQAKTESNRWMWLLLVSVTILCALGLSLRDRITKVMASNLRRDGR</sequence>
<evidence type="ECO:0000256" key="1">
    <source>
        <dbReference type="SAM" id="MobiDB-lite"/>
    </source>
</evidence>
<keyword evidence="4" id="KW-1185">Reference proteome</keyword>
<reference evidence="3 4" key="1">
    <citation type="submission" date="2020-08" db="EMBL/GenBank/DDBJ databases">
        <title>Genomic Encyclopedia of Type Strains, Phase IV (KMG-IV): sequencing the most valuable type-strain genomes for metagenomic binning, comparative biology and taxonomic classification.</title>
        <authorList>
            <person name="Goeker M."/>
        </authorList>
    </citation>
    <scope>NUCLEOTIDE SEQUENCE [LARGE SCALE GENOMIC DNA]</scope>
    <source>
        <strain evidence="3 4">YC6886</strain>
    </source>
</reference>
<accession>A0A840V7A5</accession>
<keyword evidence="2" id="KW-0472">Membrane</keyword>
<evidence type="ECO:0000313" key="4">
    <source>
        <dbReference type="Proteomes" id="UP000557717"/>
    </source>
</evidence>
<name>A0A840V7A5_9BACT</name>
<protein>
    <submittedName>
        <fullName evidence="3">Uncharacterized protein</fullName>
    </submittedName>
</protein>
<dbReference type="AlphaFoldDB" id="A0A840V7A5"/>
<dbReference type="EMBL" id="JACHFD010000030">
    <property type="protein sequence ID" value="MBB5353593.1"/>
    <property type="molecule type" value="Genomic_DNA"/>
</dbReference>
<keyword evidence="2" id="KW-0812">Transmembrane</keyword>
<evidence type="ECO:0000313" key="3">
    <source>
        <dbReference type="EMBL" id="MBB5353593.1"/>
    </source>
</evidence>
<evidence type="ECO:0000256" key="2">
    <source>
        <dbReference type="SAM" id="Phobius"/>
    </source>
</evidence>
<keyword evidence="2" id="KW-1133">Transmembrane helix</keyword>
<organism evidence="3 4">
    <name type="scientific">Haloferula luteola</name>
    <dbReference type="NCBI Taxonomy" id="595692"/>
    <lineage>
        <taxon>Bacteria</taxon>
        <taxon>Pseudomonadati</taxon>
        <taxon>Verrucomicrobiota</taxon>
        <taxon>Verrucomicrobiia</taxon>
        <taxon>Verrucomicrobiales</taxon>
        <taxon>Verrucomicrobiaceae</taxon>
        <taxon>Haloferula</taxon>
    </lineage>
</organism>
<gene>
    <name evidence="3" type="ORF">HNR46_003854</name>
</gene>